<evidence type="ECO:0000313" key="9">
    <source>
        <dbReference type="EMBL" id="KAJ8951263.1"/>
    </source>
</evidence>
<sequence length="447" mass="51498">MEQTRVSILRYRGSKLSEVKKLDVFSKVEDSFKKTSSVGGTFSILTFFIILWLIYSEVNYYLDSRFIFKFSPDIAYDEKLKINVDITIAMPCRSLGADILDSTNQNAFKFGTLHEEDTWFELDSNQQIHFDNKRYFNTYLREEYHAIKDLLWSSSFSTKFGELPSRISNPRKPHDACRIYGSFVLNKVAGNFHVTAGKSINLPRGHVHINAFVSDRDYNFTHRINKFSFGDPSPGIVHPLEGDEVVVHDETHPDLPPLNQGTISKIEAQYREMGHVRKVPSKRQAVVDDDTKLNLLLALEENPITPARMTLFNYFIEVVPTNIDTFLTSVSTYQYSAKALKRPINHDKGSHGMPGLFFKYDVSALRVTVRQERDHMGMLLVKLCSIIGGVFVCSGHNKTEVHRYLVTAYDDHVPSLATCKRWSPRFRYSDYSIHLNWISRYCVRFSK</sequence>
<proteinExistence type="inferred from homology"/>
<protein>
    <recommendedName>
        <fullName evidence="11">Endoplasmic reticulum-Golgi intermediate compartment protein 2</fullName>
    </recommendedName>
</protein>
<keyword evidence="5 6" id="KW-0472">Membrane</keyword>
<evidence type="ECO:0000256" key="1">
    <source>
        <dbReference type="ARBA" id="ARBA00004457"/>
    </source>
</evidence>
<dbReference type="GO" id="GO:0005783">
    <property type="term" value="C:endoplasmic reticulum"/>
    <property type="evidence" value="ECO:0007669"/>
    <property type="project" value="TreeGrafter"/>
</dbReference>
<feature type="domain" description="Endoplasmic reticulum vesicle transporter C-terminal" evidence="7">
    <location>
        <begin position="172"/>
        <end position="249"/>
    </location>
</feature>
<feature type="domain" description="Endoplasmic reticulum vesicle transporter C-terminal" evidence="7">
    <location>
        <begin position="305"/>
        <end position="394"/>
    </location>
</feature>
<keyword evidence="4 6" id="KW-1133">Transmembrane helix</keyword>
<evidence type="ECO:0000256" key="5">
    <source>
        <dbReference type="ARBA" id="ARBA00023136"/>
    </source>
</evidence>
<feature type="domain" description="Endoplasmic reticulum vesicle transporter N-terminal" evidence="8">
    <location>
        <begin position="19"/>
        <end position="106"/>
    </location>
</feature>
<dbReference type="InterPro" id="IPR012936">
    <property type="entry name" value="Erv_C"/>
</dbReference>
<evidence type="ECO:0000256" key="2">
    <source>
        <dbReference type="ARBA" id="ARBA00005648"/>
    </source>
</evidence>
<dbReference type="InterPro" id="IPR045888">
    <property type="entry name" value="Erv"/>
</dbReference>
<dbReference type="GO" id="GO:0033116">
    <property type="term" value="C:endoplasmic reticulum-Golgi intermediate compartment membrane"/>
    <property type="evidence" value="ECO:0007669"/>
    <property type="project" value="UniProtKB-SubCell"/>
</dbReference>
<dbReference type="Proteomes" id="UP001162162">
    <property type="component" value="Unassembled WGS sequence"/>
</dbReference>
<keyword evidence="10" id="KW-1185">Reference proteome</keyword>
<dbReference type="PANTHER" id="PTHR10984">
    <property type="entry name" value="ENDOPLASMIC RETICULUM-GOLGI INTERMEDIATE COMPARTMENT PROTEIN"/>
    <property type="match status" value="1"/>
</dbReference>
<dbReference type="InterPro" id="IPR039542">
    <property type="entry name" value="Erv_N"/>
</dbReference>
<evidence type="ECO:0000259" key="7">
    <source>
        <dbReference type="Pfam" id="PF07970"/>
    </source>
</evidence>
<feature type="transmembrane region" description="Helical" evidence="6">
    <location>
        <begin position="37"/>
        <end position="55"/>
    </location>
</feature>
<dbReference type="AlphaFoldDB" id="A0AAV8YJV0"/>
<evidence type="ECO:0000313" key="10">
    <source>
        <dbReference type="Proteomes" id="UP001162162"/>
    </source>
</evidence>
<evidence type="ECO:0000256" key="4">
    <source>
        <dbReference type="ARBA" id="ARBA00022989"/>
    </source>
</evidence>
<comment type="subcellular location">
    <subcellularLocation>
        <location evidence="1">Endoplasmic reticulum-Golgi intermediate compartment membrane</location>
        <topology evidence="1">Multi-pass membrane protein</topology>
    </subcellularLocation>
</comment>
<evidence type="ECO:0008006" key="11">
    <source>
        <dbReference type="Google" id="ProtNLM"/>
    </source>
</evidence>
<gene>
    <name evidence="9" type="ORF">NQ318_008166</name>
</gene>
<dbReference type="Pfam" id="PF07970">
    <property type="entry name" value="COPIIcoated_ERV"/>
    <property type="match status" value="2"/>
</dbReference>
<dbReference type="Pfam" id="PF13850">
    <property type="entry name" value="ERGIC_N"/>
    <property type="match status" value="1"/>
</dbReference>
<dbReference type="PANTHER" id="PTHR10984:SF30">
    <property type="entry name" value="ENDOPLASMIC RETICULUM-GOLGI INTERMEDIATE COMPARTMENT PROTEIN 2"/>
    <property type="match status" value="1"/>
</dbReference>
<name>A0AAV8YJV0_9CUCU</name>
<reference evidence="9" key="1">
    <citation type="journal article" date="2023" name="Insect Mol. Biol.">
        <title>Genome sequencing provides insights into the evolution of gene families encoding plant cell wall-degrading enzymes in longhorned beetles.</title>
        <authorList>
            <person name="Shin N.R."/>
            <person name="Okamura Y."/>
            <person name="Kirsch R."/>
            <person name="Pauchet Y."/>
        </authorList>
    </citation>
    <scope>NUCLEOTIDE SEQUENCE</scope>
    <source>
        <strain evidence="9">AMC_N1</strain>
    </source>
</reference>
<dbReference type="EMBL" id="JAPWTK010000087">
    <property type="protein sequence ID" value="KAJ8951263.1"/>
    <property type="molecule type" value="Genomic_DNA"/>
</dbReference>
<dbReference type="GO" id="GO:0006890">
    <property type="term" value="P:retrograde vesicle-mediated transport, Golgi to endoplasmic reticulum"/>
    <property type="evidence" value="ECO:0007669"/>
    <property type="project" value="TreeGrafter"/>
</dbReference>
<accession>A0AAV8YJV0</accession>
<evidence type="ECO:0000256" key="3">
    <source>
        <dbReference type="ARBA" id="ARBA00022692"/>
    </source>
</evidence>
<evidence type="ECO:0000259" key="8">
    <source>
        <dbReference type="Pfam" id="PF13850"/>
    </source>
</evidence>
<evidence type="ECO:0000256" key="6">
    <source>
        <dbReference type="SAM" id="Phobius"/>
    </source>
</evidence>
<comment type="similarity">
    <text evidence="2">Belongs to the ERGIC family.</text>
</comment>
<comment type="caution">
    <text evidence="9">The sequence shown here is derived from an EMBL/GenBank/DDBJ whole genome shotgun (WGS) entry which is preliminary data.</text>
</comment>
<dbReference type="Gene3D" id="1.10.10.1450">
    <property type="match status" value="1"/>
</dbReference>
<dbReference type="GO" id="GO:0006888">
    <property type="term" value="P:endoplasmic reticulum to Golgi vesicle-mediated transport"/>
    <property type="evidence" value="ECO:0007669"/>
    <property type="project" value="TreeGrafter"/>
</dbReference>
<dbReference type="GO" id="GO:0030134">
    <property type="term" value="C:COPII-coated ER to Golgi transport vesicle"/>
    <property type="evidence" value="ECO:0007669"/>
    <property type="project" value="TreeGrafter"/>
</dbReference>
<organism evidence="9 10">
    <name type="scientific">Aromia moschata</name>
    <dbReference type="NCBI Taxonomy" id="1265417"/>
    <lineage>
        <taxon>Eukaryota</taxon>
        <taxon>Metazoa</taxon>
        <taxon>Ecdysozoa</taxon>
        <taxon>Arthropoda</taxon>
        <taxon>Hexapoda</taxon>
        <taxon>Insecta</taxon>
        <taxon>Pterygota</taxon>
        <taxon>Neoptera</taxon>
        <taxon>Endopterygota</taxon>
        <taxon>Coleoptera</taxon>
        <taxon>Polyphaga</taxon>
        <taxon>Cucujiformia</taxon>
        <taxon>Chrysomeloidea</taxon>
        <taxon>Cerambycidae</taxon>
        <taxon>Cerambycinae</taxon>
        <taxon>Callichromatini</taxon>
        <taxon>Aromia</taxon>
    </lineage>
</organism>
<keyword evidence="3 6" id="KW-0812">Transmembrane</keyword>